<evidence type="ECO:0000313" key="1">
    <source>
        <dbReference type="EMBL" id="RCV10881.1"/>
    </source>
</evidence>
<name>A0A368PYL9_SETIT</name>
<proteinExistence type="predicted"/>
<protein>
    <submittedName>
        <fullName evidence="1">Uncharacterized protein</fullName>
    </submittedName>
</protein>
<reference evidence="1" key="2">
    <citation type="submission" date="2015-07" db="EMBL/GenBank/DDBJ databases">
        <authorList>
            <person name="Noorani M."/>
        </authorList>
    </citation>
    <scope>NUCLEOTIDE SEQUENCE</scope>
    <source>
        <strain evidence="1">Yugu1</strain>
    </source>
</reference>
<gene>
    <name evidence="1" type="ORF">SETIT_2G144100v2</name>
</gene>
<accession>A0A368PYL9</accession>
<organism evidence="1">
    <name type="scientific">Setaria italica</name>
    <name type="common">Foxtail millet</name>
    <name type="synonym">Panicum italicum</name>
    <dbReference type="NCBI Taxonomy" id="4555"/>
    <lineage>
        <taxon>Eukaryota</taxon>
        <taxon>Viridiplantae</taxon>
        <taxon>Streptophyta</taxon>
        <taxon>Embryophyta</taxon>
        <taxon>Tracheophyta</taxon>
        <taxon>Spermatophyta</taxon>
        <taxon>Magnoliopsida</taxon>
        <taxon>Liliopsida</taxon>
        <taxon>Poales</taxon>
        <taxon>Poaceae</taxon>
        <taxon>PACMAD clade</taxon>
        <taxon>Panicoideae</taxon>
        <taxon>Panicodae</taxon>
        <taxon>Paniceae</taxon>
        <taxon>Cenchrinae</taxon>
        <taxon>Setaria</taxon>
    </lineage>
</organism>
<dbReference type="EMBL" id="CM003529">
    <property type="protein sequence ID" value="RCV10881.1"/>
    <property type="molecule type" value="Genomic_DNA"/>
</dbReference>
<reference evidence="1" key="1">
    <citation type="journal article" date="2012" name="Nat. Biotechnol.">
        <title>Reference genome sequence of the model plant Setaria.</title>
        <authorList>
            <person name="Bennetzen J.L."/>
            <person name="Schmutz J."/>
            <person name="Wang H."/>
            <person name="Percifield R."/>
            <person name="Hawkins J."/>
            <person name="Pontaroli A.C."/>
            <person name="Estep M."/>
            <person name="Feng L."/>
            <person name="Vaughn J.N."/>
            <person name="Grimwood J."/>
            <person name="Jenkins J."/>
            <person name="Barry K."/>
            <person name="Lindquist E."/>
            <person name="Hellsten U."/>
            <person name="Deshpande S."/>
            <person name="Wang X."/>
            <person name="Wu X."/>
            <person name="Mitros T."/>
            <person name="Triplett J."/>
            <person name="Yang X."/>
            <person name="Ye C.Y."/>
            <person name="Mauro-Herrera M."/>
            <person name="Wang L."/>
            <person name="Li P."/>
            <person name="Sharma M."/>
            <person name="Sharma R."/>
            <person name="Ronald P.C."/>
            <person name="Panaud O."/>
            <person name="Kellogg E.A."/>
            <person name="Brutnell T.P."/>
            <person name="Doust A.N."/>
            <person name="Tuskan G.A."/>
            <person name="Rokhsar D."/>
            <person name="Devos K.M."/>
        </authorList>
    </citation>
    <scope>NUCLEOTIDE SEQUENCE [LARGE SCALE GENOMIC DNA]</scope>
    <source>
        <strain evidence="1">Yugu1</strain>
    </source>
</reference>
<sequence>MEMGFRWRCWWPGQANGRGKLGRHFCNHFHHHHQQQQHRQFPSCRRSNRNRNSAEPSLQMLPLLLLGSSCLIRLPGGGVLGTGRKRGILGCLVVGGNGGGGQAKGRKGQGGRGREMTDECVQVQAGRDCCSSAATRTWHLLG</sequence>
<dbReference type="AlphaFoldDB" id="A0A368PYL9"/>